<evidence type="ECO:0008006" key="4">
    <source>
        <dbReference type="Google" id="ProtNLM"/>
    </source>
</evidence>
<organism evidence="2 3">
    <name type="scientific">Botryobasidium botryosum (strain FD-172 SS1)</name>
    <dbReference type="NCBI Taxonomy" id="930990"/>
    <lineage>
        <taxon>Eukaryota</taxon>
        <taxon>Fungi</taxon>
        <taxon>Dikarya</taxon>
        <taxon>Basidiomycota</taxon>
        <taxon>Agaricomycotina</taxon>
        <taxon>Agaricomycetes</taxon>
        <taxon>Cantharellales</taxon>
        <taxon>Botryobasidiaceae</taxon>
        <taxon>Botryobasidium</taxon>
    </lineage>
</organism>
<dbReference type="InParanoid" id="A0A067MD38"/>
<dbReference type="EMBL" id="KL198049">
    <property type="protein sequence ID" value="KDQ12625.1"/>
    <property type="molecule type" value="Genomic_DNA"/>
</dbReference>
<dbReference type="Proteomes" id="UP000027195">
    <property type="component" value="Unassembled WGS sequence"/>
</dbReference>
<dbReference type="Gene3D" id="2.80.10.50">
    <property type="match status" value="1"/>
</dbReference>
<dbReference type="SUPFAM" id="SSF50370">
    <property type="entry name" value="Ricin B-like lectins"/>
    <property type="match status" value="1"/>
</dbReference>
<protein>
    <recommendedName>
        <fullName evidence="4">Ricin B lectin domain-containing protein</fullName>
    </recommendedName>
</protein>
<sequence>MSRIPSSSYSIHKPHPDQLITLPDGRDEVPALLLPLDDNPREQEWKVERTRDGGCTISNTETGKYLGFEGDPCENKQIGAAGKPKE</sequence>
<evidence type="ECO:0000313" key="2">
    <source>
        <dbReference type="EMBL" id="KDQ12625.1"/>
    </source>
</evidence>
<dbReference type="OrthoDB" id="2131701at2759"/>
<feature type="compositionally biased region" description="Polar residues" evidence="1">
    <location>
        <begin position="1"/>
        <end position="10"/>
    </location>
</feature>
<dbReference type="InterPro" id="IPR035992">
    <property type="entry name" value="Ricin_B-like_lectins"/>
</dbReference>
<evidence type="ECO:0000313" key="3">
    <source>
        <dbReference type="Proteomes" id="UP000027195"/>
    </source>
</evidence>
<evidence type="ECO:0000256" key="1">
    <source>
        <dbReference type="SAM" id="MobiDB-lite"/>
    </source>
</evidence>
<proteinExistence type="predicted"/>
<dbReference type="AlphaFoldDB" id="A0A067MD38"/>
<keyword evidence="3" id="KW-1185">Reference proteome</keyword>
<feature type="region of interest" description="Disordered" evidence="1">
    <location>
        <begin position="1"/>
        <end position="26"/>
    </location>
</feature>
<name>A0A067MD38_BOTB1</name>
<accession>A0A067MD38</accession>
<reference evidence="3" key="1">
    <citation type="journal article" date="2014" name="Proc. Natl. Acad. Sci. U.S.A.">
        <title>Extensive sampling of basidiomycete genomes demonstrates inadequacy of the white-rot/brown-rot paradigm for wood decay fungi.</title>
        <authorList>
            <person name="Riley R."/>
            <person name="Salamov A.A."/>
            <person name="Brown D.W."/>
            <person name="Nagy L.G."/>
            <person name="Floudas D."/>
            <person name="Held B.W."/>
            <person name="Levasseur A."/>
            <person name="Lombard V."/>
            <person name="Morin E."/>
            <person name="Otillar R."/>
            <person name="Lindquist E.A."/>
            <person name="Sun H."/>
            <person name="LaButti K.M."/>
            <person name="Schmutz J."/>
            <person name="Jabbour D."/>
            <person name="Luo H."/>
            <person name="Baker S.E."/>
            <person name="Pisabarro A.G."/>
            <person name="Walton J.D."/>
            <person name="Blanchette R.A."/>
            <person name="Henrissat B."/>
            <person name="Martin F."/>
            <person name="Cullen D."/>
            <person name="Hibbett D.S."/>
            <person name="Grigoriev I.V."/>
        </authorList>
    </citation>
    <scope>NUCLEOTIDE SEQUENCE [LARGE SCALE GENOMIC DNA]</scope>
    <source>
        <strain evidence="3">FD-172 SS1</strain>
    </source>
</reference>
<gene>
    <name evidence="2" type="ORF">BOTBODRAFT_176304</name>
</gene>
<dbReference type="HOGENOM" id="CLU_2497588_0_0_1"/>